<feature type="compositionally biased region" description="Polar residues" evidence="1">
    <location>
        <begin position="45"/>
        <end position="60"/>
    </location>
</feature>
<feature type="compositionally biased region" description="Low complexity" evidence="1">
    <location>
        <begin position="25"/>
        <end position="34"/>
    </location>
</feature>
<dbReference type="Proteomes" id="UP001152622">
    <property type="component" value="Chromosome 15"/>
</dbReference>
<name>A0A9Q1EMQ4_SYNKA</name>
<comment type="caution">
    <text evidence="2">The sequence shown here is derived from an EMBL/GenBank/DDBJ whole genome shotgun (WGS) entry which is preliminary data.</text>
</comment>
<dbReference type="EMBL" id="JAINUF010000015">
    <property type="protein sequence ID" value="KAJ8341674.1"/>
    <property type="molecule type" value="Genomic_DNA"/>
</dbReference>
<protein>
    <submittedName>
        <fullName evidence="2">Uncharacterized protein</fullName>
    </submittedName>
</protein>
<organism evidence="2 3">
    <name type="scientific">Synaphobranchus kaupii</name>
    <name type="common">Kaup's arrowtooth eel</name>
    <dbReference type="NCBI Taxonomy" id="118154"/>
    <lineage>
        <taxon>Eukaryota</taxon>
        <taxon>Metazoa</taxon>
        <taxon>Chordata</taxon>
        <taxon>Craniata</taxon>
        <taxon>Vertebrata</taxon>
        <taxon>Euteleostomi</taxon>
        <taxon>Actinopterygii</taxon>
        <taxon>Neopterygii</taxon>
        <taxon>Teleostei</taxon>
        <taxon>Anguilliformes</taxon>
        <taxon>Synaphobranchidae</taxon>
        <taxon>Synaphobranchus</taxon>
    </lineage>
</organism>
<evidence type="ECO:0000256" key="1">
    <source>
        <dbReference type="SAM" id="MobiDB-lite"/>
    </source>
</evidence>
<reference evidence="2" key="1">
    <citation type="journal article" date="2023" name="Science">
        <title>Genome structures resolve the early diversification of teleost fishes.</title>
        <authorList>
            <person name="Parey E."/>
            <person name="Louis A."/>
            <person name="Montfort J."/>
            <person name="Bouchez O."/>
            <person name="Roques C."/>
            <person name="Iampietro C."/>
            <person name="Lluch J."/>
            <person name="Castinel A."/>
            <person name="Donnadieu C."/>
            <person name="Desvignes T."/>
            <person name="Floi Bucao C."/>
            <person name="Jouanno E."/>
            <person name="Wen M."/>
            <person name="Mejri S."/>
            <person name="Dirks R."/>
            <person name="Jansen H."/>
            <person name="Henkel C."/>
            <person name="Chen W.J."/>
            <person name="Zahm M."/>
            <person name="Cabau C."/>
            <person name="Klopp C."/>
            <person name="Thompson A.W."/>
            <person name="Robinson-Rechavi M."/>
            <person name="Braasch I."/>
            <person name="Lecointre G."/>
            <person name="Bobe J."/>
            <person name="Postlethwait J.H."/>
            <person name="Berthelot C."/>
            <person name="Roest Crollius H."/>
            <person name="Guiguen Y."/>
        </authorList>
    </citation>
    <scope>NUCLEOTIDE SEQUENCE</scope>
    <source>
        <tissue evidence="2">Blood</tissue>
    </source>
</reference>
<feature type="region of interest" description="Disordered" evidence="1">
    <location>
        <begin position="45"/>
        <end position="90"/>
    </location>
</feature>
<feature type="region of interest" description="Disordered" evidence="1">
    <location>
        <begin position="16"/>
        <end position="35"/>
    </location>
</feature>
<evidence type="ECO:0000313" key="3">
    <source>
        <dbReference type="Proteomes" id="UP001152622"/>
    </source>
</evidence>
<keyword evidence="3" id="KW-1185">Reference proteome</keyword>
<evidence type="ECO:0000313" key="2">
    <source>
        <dbReference type="EMBL" id="KAJ8341674.1"/>
    </source>
</evidence>
<dbReference type="AlphaFoldDB" id="A0A9Q1EMQ4"/>
<gene>
    <name evidence="2" type="ORF">SKAU_G00339650</name>
</gene>
<accession>A0A9Q1EMQ4</accession>
<sequence>MIRIFPDFSVQVTAAAGGGAGGMPAGPAVGRVPGTTNEEINFQTALNRNLRSSHAVSRISSPARHPKVEASGGPELNLGRTSVGEGTEGLRAGPGLVCGAAC</sequence>
<proteinExistence type="predicted"/>